<dbReference type="GO" id="GO:0003729">
    <property type="term" value="F:mRNA binding"/>
    <property type="evidence" value="ECO:0007669"/>
    <property type="project" value="UniProtKB-ARBA"/>
</dbReference>
<dbReference type="SUPFAM" id="SSF48452">
    <property type="entry name" value="TPR-like"/>
    <property type="match status" value="1"/>
</dbReference>
<dbReference type="PANTHER" id="PTHR45717">
    <property type="entry name" value="OS12G0527900 PROTEIN"/>
    <property type="match status" value="1"/>
</dbReference>
<evidence type="ECO:0000313" key="8">
    <source>
        <dbReference type="EMBL" id="KAK4750912.1"/>
    </source>
</evidence>
<dbReference type="AlphaFoldDB" id="A0AAN7JNR5"/>
<evidence type="ECO:0000256" key="3">
    <source>
        <dbReference type="ARBA" id="ARBA00022737"/>
    </source>
</evidence>
<evidence type="ECO:0000256" key="5">
    <source>
        <dbReference type="ARBA" id="ARBA00023128"/>
    </source>
</evidence>
<keyword evidence="7" id="KW-0732">Signal</keyword>
<gene>
    <name evidence="8" type="ORF">SAY87_004394</name>
</gene>
<reference evidence="8 9" key="1">
    <citation type="journal article" date="2023" name="Hortic Res">
        <title>Pangenome of water caltrop reveals structural variations and asymmetric subgenome divergence after allopolyploidization.</title>
        <authorList>
            <person name="Zhang X."/>
            <person name="Chen Y."/>
            <person name="Wang L."/>
            <person name="Yuan Y."/>
            <person name="Fang M."/>
            <person name="Shi L."/>
            <person name="Lu R."/>
            <person name="Comes H.P."/>
            <person name="Ma Y."/>
            <person name="Chen Y."/>
            <person name="Huang G."/>
            <person name="Zhou Y."/>
            <person name="Zheng Z."/>
            <person name="Qiu Y."/>
        </authorList>
    </citation>
    <scope>NUCLEOTIDE SEQUENCE [LARGE SCALE GENOMIC DNA]</scope>
    <source>
        <tissue evidence="8">Roots</tissue>
    </source>
</reference>
<keyword evidence="3" id="KW-0677">Repeat</keyword>
<dbReference type="NCBIfam" id="TIGR00756">
    <property type="entry name" value="PPR"/>
    <property type="match status" value="3"/>
</dbReference>
<name>A0AAN7JNR5_9MYRT</name>
<dbReference type="InterPro" id="IPR011990">
    <property type="entry name" value="TPR-like_helical_dom_sf"/>
</dbReference>
<evidence type="ECO:0000256" key="2">
    <source>
        <dbReference type="ARBA" id="ARBA00007626"/>
    </source>
</evidence>
<dbReference type="FunFam" id="1.25.40.10:FF:000385">
    <property type="entry name" value="Pentatricopeptide repeat-containing protein mitochondrial"/>
    <property type="match status" value="1"/>
</dbReference>
<keyword evidence="9" id="KW-1185">Reference proteome</keyword>
<evidence type="ECO:0000256" key="1">
    <source>
        <dbReference type="ARBA" id="ARBA00004173"/>
    </source>
</evidence>
<dbReference type="PROSITE" id="PS51375">
    <property type="entry name" value="PPR"/>
    <property type="match status" value="2"/>
</dbReference>
<protein>
    <recommendedName>
        <fullName evidence="10">Pentatricopeptide repeat-containing protein</fullName>
    </recommendedName>
</protein>
<feature type="repeat" description="PPR" evidence="6">
    <location>
        <begin position="202"/>
        <end position="236"/>
    </location>
</feature>
<proteinExistence type="inferred from homology"/>
<sequence>MNSSRPTVARLWQLRLLCTAVEEEATVVQEKPKGIYQKLTALNATGGTVSETLNEHIAERKLIGKFQLLSIIRQLRKYRQYGHALEVMEWMENREAKFSSPDYALRLDLISKVNGLAAAEMYFNSLPALMKTKGTYGSLLNSFCKESEENKALSLFKEMEELGFTCHTLPYNNIISLYLKINQPEKIPGLVEEMKQRKISLDSFTYNIWMQSYALRDDIEGVEKVFHEMSENDGALCDWVTYCSLAVHYLKAGLAEKAESALKKAESVIGPKNREAYHYLITLYSKLSNLKEVYRVWDSLKAAFQVTTNVSYLAMLGSLCRLKDLEGMERIFKEWESKCLSYDPRIVKMVLIAYLEKDRIKEAEALFKDASGKASKPFLGGMELFMVYFLRRGQMDRCMEFLEAAVSLSKSQTWIPQASTVDAFRTYFDGSGDGETADKLFNLLKDVSSLKPTAYSLLLRAYAAAGKTDPEMRRMLEEDEIEVGQF</sequence>
<accession>A0AAN7JNR5</accession>
<evidence type="ECO:0008006" key="10">
    <source>
        <dbReference type="Google" id="ProtNLM"/>
    </source>
</evidence>
<comment type="similarity">
    <text evidence="2">Belongs to the PPR family. P subfamily.</text>
</comment>
<dbReference type="Pfam" id="PF01535">
    <property type="entry name" value="PPR"/>
    <property type="match status" value="2"/>
</dbReference>
<evidence type="ECO:0000256" key="7">
    <source>
        <dbReference type="SAM" id="SignalP"/>
    </source>
</evidence>
<keyword evidence="4" id="KW-0809">Transit peptide</keyword>
<dbReference type="PANTHER" id="PTHR45717:SF8">
    <property type="entry name" value="OS01G0301000 PROTEIN"/>
    <property type="match status" value="1"/>
</dbReference>
<feature type="signal peptide" evidence="7">
    <location>
        <begin position="1"/>
        <end position="20"/>
    </location>
</feature>
<comment type="caution">
    <text evidence="8">The sequence shown here is derived from an EMBL/GenBank/DDBJ whole genome shotgun (WGS) entry which is preliminary data.</text>
</comment>
<dbReference type="Pfam" id="PF13041">
    <property type="entry name" value="PPR_2"/>
    <property type="match status" value="1"/>
</dbReference>
<feature type="chain" id="PRO_5042877716" description="Pentatricopeptide repeat-containing protein" evidence="7">
    <location>
        <begin position="21"/>
        <end position="486"/>
    </location>
</feature>
<dbReference type="EMBL" id="JAXIOK010000017">
    <property type="protein sequence ID" value="KAK4750912.1"/>
    <property type="molecule type" value="Genomic_DNA"/>
</dbReference>
<evidence type="ECO:0000256" key="4">
    <source>
        <dbReference type="ARBA" id="ARBA00022946"/>
    </source>
</evidence>
<keyword evidence="5" id="KW-0496">Mitochondrion</keyword>
<dbReference type="InterPro" id="IPR002885">
    <property type="entry name" value="PPR_rpt"/>
</dbReference>
<evidence type="ECO:0000256" key="6">
    <source>
        <dbReference type="PROSITE-ProRule" id="PRU00708"/>
    </source>
</evidence>
<organism evidence="8 9">
    <name type="scientific">Trapa incisa</name>
    <dbReference type="NCBI Taxonomy" id="236973"/>
    <lineage>
        <taxon>Eukaryota</taxon>
        <taxon>Viridiplantae</taxon>
        <taxon>Streptophyta</taxon>
        <taxon>Embryophyta</taxon>
        <taxon>Tracheophyta</taxon>
        <taxon>Spermatophyta</taxon>
        <taxon>Magnoliopsida</taxon>
        <taxon>eudicotyledons</taxon>
        <taxon>Gunneridae</taxon>
        <taxon>Pentapetalae</taxon>
        <taxon>rosids</taxon>
        <taxon>malvids</taxon>
        <taxon>Myrtales</taxon>
        <taxon>Lythraceae</taxon>
        <taxon>Trapa</taxon>
    </lineage>
</organism>
<dbReference type="Gene3D" id="1.25.40.10">
    <property type="entry name" value="Tetratricopeptide repeat domain"/>
    <property type="match status" value="2"/>
</dbReference>
<dbReference type="GO" id="GO:0005739">
    <property type="term" value="C:mitochondrion"/>
    <property type="evidence" value="ECO:0007669"/>
    <property type="project" value="UniProtKB-SubCell"/>
</dbReference>
<evidence type="ECO:0000313" key="9">
    <source>
        <dbReference type="Proteomes" id="UP001345219"/>
    </source>
</evidence>
<feature type="repeat" description="PPR" evidence="6">
    <location>
        <begin position="132"/>
        <end position="166"/>
    </location>
</feature>
<comment type="subcellular location">
    <subcellularLocation>
        <location evidence="1">Mitochondrion</location>
    </subcellularLocation>
</comment>
<dbReference type="Proteomes" id="UP001345219">
    <property type="component" value="Chromosome 4"/>
</dbReference>